<dbReference type="EMBL" id="JARZAK010000002">
    <property type="protein sequence ID" value="MDY7257075.1"/>
    <property type="molecule type" value="Genomic_DNA"/>
</dbReference>
<name>A0ABU5HQD4_9BACE</name>
<evidence type="ECO:0000313" key="2">
    <source>
        <dbReference type="Proteomes" id="UP001292913"/>
    </source>
</evidence>
<accession>A0ABU5HQD4</accession>
<keyword evidence="2" id="KW-1185">Reference proteome</keyword>
<comment type="caution">
    <text evidence="1">The sequence shown here is derived from an EMBL/GenBank/DDBJ whole genome shotgun (WGS) entry which is preliminary data.</text>
</comment>
<dbReference type="Proteomes" id="UP001292913">
    <property type="component" value="Unassembled WGS sequence"/>
</dbReference>
<reference evidence="1 2" key="1">
    <citation type="submission" date="2023-04" db="EMBL/GenBank/DDBJ databases">
        <title>Bacteroides pacosi sp. nov., isolated from the fecal material of an alpaca.</title>
        <authorList>
            <person name="Miller S."/>
            <person name="Hendry M."/>
            <person name="King J."/>
            <person name="Sankaranarayanan K."/>
            <person name="Lawson P.A."/>
        </authorList>
    </citation>
    <scope>NUCLEOTIDE SEQUENCE [LARGE SCALE GENOMIC DNA]</scope>
    <source>
        <strain evidence="1 2">A2-P53</strain>
    </source>
</reference>
<dbReference type="InterPro" id="IPR024363">
    <property type="entry name" value="DUF3853"/>
</dbReference>
<protein>
    <submittedName>
        <fullName evidence="1">DUF3853 family protein</fullName>
    </submittedName>
</protein>
<proteinExistence type="predicted"/>
<dbReference type="RefSeq" id="WP_320979681.1">
    <property type="nucleotide sequence ID" value="NZ_JARZAK010000002.1"/>
</dbReference>
<evidence type="ECO:0000313" key="1">
    <source>
        <dbReference type="EMBL" id="MDY7257075.1"/>
    </source>
</evidence>
<sequence length="100" mass="11351">MIGIERRFSDDTRLIDLTVGDLKELITNLVSKIKQIEEKRFVYGYKGLATLLNCSICAAKNLKLSGKIDEAIIQDGRKIIIDAQLAFKLLKKVNNSRRSR</sequence>
<organism evidence="1 2">
    <name type="scientific">Bacteroides vicugnae</name>
    <dbReference type="NCBI Taxonomy" id="3037989"/>
    <lineage>
        <taxon>Bacteria</taxon>
        <taxon>Pseudomonadati</taxon>
        <taxon>Bacteroidota</taxon>
        <taxon>Bacteroidia</taxon>
        <taxon>Bacteroidales</taxon>
        <taxon>Bacteroidaceae</taxon>
        <taxon>Bacteroides</taxon>
    </lineage>
</organism>
<gene>
    <name evidence="1" type="ORF">QHG74_05020</name>
</gene>
<dbReference type="Pfam" id="PF12964">
    <property type="entry name" value="DUF3853"/>
    <property type="match status" value="1"/>
</dbReference>